<keyword evidence="2" id="KW-1185">Reference proteome</keyword>
<sequence length="55" mass="6433">MILKNHHPKAKLRKSNLTKVSMSRVYWKKLPVTNIGIESLEIHLQLQNTVVLRNL</sequence>
<gene>
    <name evidence="1" type="ORF">Anas_10450</name>
</gene>
<dbReference type="Proteomes" id="UP000326759">
    <property type="component" value="Unassembled WGS sequence"/>
</dbReference>
<dbReference type="AlphaFoldDB" id="A0A5N5T5M7"/>
<protein>
    <submittedName>
        <fullName evidence="1">Uncharacterized protein</fullName>
    </submittedName>
</protein>
<organism evidence="1 2">
    <name type="scientific">Armadillidium nasatum</name>
    <dbReference type="NCBI Taxonomy" id="96803"/>
    <lineage>
        <taxon>Eukaryota</taxon>
        <taxon>Metazoa</taxon>
        <taxon>Ecdysozoa</taxon>
        <taxon>Arthropoda</taxon>
        <taxon>Crustacea</taxon>
        <taxon>Multicrustacea</taxon>
        <taxon>Malacostraca</taxon>
        <taxon>Eumalacostraca</taxon>
        <taxon>Peracarida</taxon>
        <taxon>Isopoda</taxon>
        <taxon>Oniscidea</taxon>
        <taxon>Crinocheta</taxon>
        <taxon>Armadillidiidae</taxon>
        <taxon>Armadillidium</taxon>
    </lineage>
</organism>
<comment type="caution">
    <text evidence="1">The sequence shown here is derived from an EMBL/GenBank/DDBJ whole genome shotgun (WGS) entry which is preliminary data.</text>
</comment>
<proteinExistence type="predicted"/>
<evidence type="ECO:0000313" key="1">
    <source>
        <dbReference type="EMBL" id="KAB7501288.1"/>
    </source>
</evidence>
<reference evidence="1 2" key="1">
    <citation type="journal article" date="2019" name="PLoS Biol.">
        <title>Sex chromosomes control vertical transmission of feminizing Wolbachia symbionts in an isopod.</title>
        <authorList>
            <person name="Becking T."/>
            <person name="Chebbi M.A."/>
            <person name="Giraud I."/>
            <person name="Moumen B."/>
            <person name="Laverre T."/>
            <person name="Caubet Y."/>
            <person name="Peccoud J."/>
            <person name="Gilbert C."/>
            <person name="Cordaux R."/>
        </authorList>
    </citation>
    <scope>NUCLEOTIDE SEQUENCE [LARGE SCALE GENOMIC DNA]</scope>
    <source>
        <strain evidence="1">ANa2</strain>
        <tissue evidence="1">Whole body excluding digestive tract and cuticle</tissue>
    </source>
</reference>
<accession>A0A5N5T5M7</accession>
<evidence type="ECO:0000313" key="2">
    <source>
        <dbReference type="Proteomes" id="UP000326759"/>
    </source>
</evidence>
<dbReference type="EMBL" id="SEYY01011120">
    <property type="protein sequence ID" value="KAB7501288.1"/>
    <property type="molecule type" value="Genomic_DNA"/>
</dbReference>
<name>A0A5N5T5M7_9CRUS</name>